<reference evidence="3 4" key="2">
    <citation type="submission" date="2020-07" db="EMBL/GenBank/DDBJ databases">
        <title>Genome assembly of wild tea tree DASZ reveals pedigree and selection history of tea varieties.</title>
        <authorList>
            <person name="Zhang W."/>
        </authorList>
    </citation>
    <scope>NUCLEOTIDE SEQUENCE [LARGE SCALE GENOMIC DNA]</scope>
    <source>
        <strain evidence="4">cv. G240</strain>
        <tissue evidence="3">Leaf</tissue>
    </source>
</reference>
<dbReference type="GO" id="GO:0016788">
    <property type="term" value="F:hydrolase activity, acting on ester bonds"/>
    <property type="evidence" value="ECO:0007669"/>
    <property type="project" value="InterPro"/>
</dbReference>
<keyword evidence="1" id="KW-0256">Endoplasmic reticulum</keyword>
<keyword evidence="1" id="KW-0813">Transport</keyword>
<dbReference type="InterPro" id="IPR012908">
    <property type="entry name" value="PGAP1-ab_dom-like"/>
</dbReference>
<feature type="transmembrane region" description="Helical" evidence="1">
    <location>
        <begin position="12"/>
        <end position="29"/>
    </location>
</feature>
<proteinExistence type="inferred from homology"/>
<name>A0A7J7I9X6_CAMSI</name>
<comment type="subcellular location">
    <subcellularLocation>
        <location evidence="1">Endoplasmic reticulum membrane</location>
    </subcellularLocation>
</comment>
<dbReference type="Pfam" id="PF07819">
    <property type="entry name" value="PGAP1"/>
    <property type="match status" value="1"/>
</dbReference>
<keyword evidence="1" id="KW-0653">Protein transport</keyword>
<feature type="transmembrane region" description="Helical" evidence="1">
    <location>
        <begin position="1098"/>
        <end position="1115"/>
    </location>
</feature>
<comment type="function">
    <text evidence="1">Involved in inositol deacylation of GPI-anchored proteins which plays important roles in the quality control and ER-associated degradation of GPI-anchored proteins.</text>
</comment>
<dbReference type="Proteomes" id="UP000593564">
    <property type="component" value="Unassembled WGS sequence"/>
</dbReference>
<dbReference type="GO" id="GO:0015031">
    <property type="term" value="P:protein transport"/>
    <property type="evidence" value="ECO:0007669"/>
    <property type="project" value="UniProtKB-KW"/>
</dbReference>
<sequence>MQGFKAKIRVAAVVIISIWIGLAAIYGLVKPISNGCVMTYMYPQYIPISSPANVSSSKYGLYLYHEGWKKIDFNDHVRSLAAESDRAYQGGPLERTFYQEASLTLKKGGVNIDAAGFGSPNHYISKLDWFAVDLEGEHSAMDGRILEEHTEYVVYAIHRILDQYKDSRDARVREGAAVSGNLPKSVILVGHSMGGFVARAAIIHPHLRKSTVETILTLSSPHQSPPVALQPSLGHYYARVNQEWKKGYEVQTSRSGRYVSDPPLSHIVVVSISGGINDYQVRTKLESLDGIVPPSHGFLISSTAMKNVWLSMEHQVSHTLLSLIDPEAGQPFSDTQKRLAAFTKMLHSGMPLSSNWLRQSLLPQQATHDPVQNGKKITGSQGHTLSACPSNVRWTDDGLERDLYIQTSTVTVLAMDGRRRWLDIEKLVRCSTVFKSFFNRIPCSFHGSSFRAKFETTGSNGKGHFVLVTNLVPCSGIRLHLWPEKGKSASDLPVGKRVLEVTQKMVHIPSGPAPRQIEPGSQTEQAPPSAVFLLAPGDMHGFRFLTISVAPSPTVSGRPPPAASMAVGQFFSPKDGELELSPQLLLLSTYSPKDIILKEDHPLAFNMSFAISLGLFPVKLSLETTGCGIKKSVLPVEEAGDLENGSKAFFMFLFSISAKGSSFLVAGLCKLRCFPPVALAWDATSGLHIFPNLYSETVMVDSSPALWSSTQGSEKTTVLLLVDPHCSYKASVAVPITAAAKRFLLLYGSEIVGFSIAIVFFALMQQTHAWELDLPIPSMLSAVESNLRMPLPFFALAIVPLFIASFLSFLASEPFSPFVSFILVSIVCYLFANGSVILLILITQLVFYVAAVVHVFIKTRWQLWEGNFCFGFSHWFLNISSSFLSFKVVRVLRVNPLLVTALVAFTLVCFVHPALGMFILLLSHALSCHRALSSFLSASFRSHARSKESSDSQNEGDNMSEQFALRHGDGFDQHLPLDDSCLTSSPNSARSFGETQLETFHYRHGLLILHFLATLMFVPSLVAWLQRIGMDQSLPWLVDSALCIGVILHGICDSKPELYFFSFPLLGIRGWEVKLTFAYLLAGYYSYLSGLALAPYRAFYAMAAIGVISFTFRIIQRRNREKGESYFSSRKHSHRH</sequence>
<evidence type="ECO:0000256" key="1">
    <source>
        <dbReference type="RuleBase" id="RU365011"/>
    </source>
</evidence>
<reference evidence="4" key="1">
    <citation type="journal article" date="2020" name="Nat. Commun.">
        <title>Genome assembly of wild tea tree DASZ reveals pedigree and selection history of tea varieties.</title>
        <authorList>
            <person name="Zhang W."/>
            <person name="Zhang Y."/>
            <person name="Qiu H."/>
            <person name="Guo Y."/>
            <person name="Wan H."/>
            <person name="Zhang X."/>
            <person name="Scossa F."/>
            <person name="Alseekh S."/>
            <person name="Zhang Q."/>
            <person name="Wang P."/>
            <person name="Xu L."/>
            <person name="Schmidt M.H."/>
            <person name="Jia X."/>
            <person name="Li D."/>
            <person name="Zhu A."/>
            <person name="Guo F."/>
            <person name="Chen W."/>
            <person name="Ni D."/>
            <person name="Usadel B."/>
            <person name="Fernie A.R."/>
            <person name="Wen W."/>
        </authorList>
    </citation>
    <scope>NUCLEOTIDE SEQUENCE [LARGE SCALE GENOMIC DNA]</scope>
    <source>
        <strain evidence="4">cv. G240</strain>
    </source>
</reference>
<dbReference type="PANTHER" id="PTHR47346">
    <property type="entry name" value="HYDROLASES, ACTING ON ESTER BOND"/>
    <property type="match status" value="1"/>
</dbReference>
<comment type="caution">
    <text evidence="3">The sequence shown here is derived from an EMBL/GenBank/DDBJ whole genome shotgun (WGS) entry which is preliminary data.</text>
</comment>
<feature type="transmembrane region" description="Helical" evidence="1">
    <location>
        <begin position="1006"/>
        <end position="1027"/>
    </location>
</feature>
<evidence type="ECO:0000313" key="3">
    <source>
        <dbReference type="EMBL" id="KAF5961665.1"/>
    </source>
</evidence>
<evidence type="ECO:0000259" key="2">
    <source>
        <dbReference type="Pfam" id="PF07819"/>
    </source>
</evidence>
<feature type="transmembrane region" description="Helical" evidence="1">
    <location>
        <begin position="868"/>
        <end position="886"/>
    </location>
</feature>
<dbReference type="InterPro" id="IPR029058">
    <property type="entry name" value="AB_hydrolase_fold"/>
</dbReference>
<protein>
    <recommendedName>
        <fullName evidence="1">GPI inositol-deacylase</fullName>
        <ecNumber evidence="1">3.1.-.-</ecNumber>
    </recommendedName>
</protein>
<dbReference type="EC" id="3.1.-.-" evidence="1"/>
<feature type="domain" description="GPI inositol-deacylase PGAP1-like alpha/beta" evidence="2">
    <location>
        <begin position="76"/>
        <end position="316"/>
    </location>
</feature>
<evidence type="ECO:0000313" key="4">
    <source>
        <dbReference type="Proteomes" id="UP000593564"/>
    </source>
</evidence>
<keyword evidence="1" id="KW-0472">Membrane</keyword>
<dbReference type="GO" id="GO:0005789">
    <property type="term" value="C:endoplasmic reticulum membrane"/>
    <property type="evidence" value="ECO:0007669"/>
    <property type="project" value="UniProtKB-SubCell"/>
</dbReference>
<dbReference type="PANTHER" id="PTHR47346:SF1">
    <property type="entry name" value="GPI INOSITOL-DEACYLASE"/>
    <property type="match status" value="1"/>
</dbReference>
<keyword evidence="1" id="KW-0378">Hydrolase</keyword>
<dbReference type="Gene3D" id="3.40.50.1820">
    <property type="entry name" value="alpha/beta hydrolase"/>
    <property type="match status" value="1"/>
</dbReference>
<dbReference type="EMBL" id="JACBKZ010000001">
    <property type="protein sequence ID" value="KAF5961665.1"/>
    <property type="molecule type" value="Genomic_DNA"/>
</dbReference>
<feature type="transmembrane region" description="Helical" evidence="1">
    <location>
        <begin position="898"/>
        <end position="922"/>
    </location>
</feature>
<keyword evidence="4" id="KW-1185">Reference proteome</keyword>
<keyword evidence="1" id="KW-1133">Transmembrane helix</keyword>
<feature type="transmembrane region" description="Helical" evidence="1">
    <location>
        <begin position="815"/>
        <end position="832"/>
    </location>
</feature>
<accession>A0A7J7I9X6</accession>
<dbReference type="SUPFAM" id="SSF53474">
    <property type="entry name" value="alpha/beta-Hydrolases"/>
    <property type="match status" value="1"/>
</dbReference>
<feature type="transmembrane region" description="Helical" evidence="1">
    <location>
        <begin position="744"/>
        <end position="764"/>
    </location>
</feature>
<comment type="similarity">
    <text evidence="1">Belongs to the GPI inositol-deacylase family.</text>
</comment>
<feature type="transmembrane region" description="Helical" evidence="1">
    <location>
        <begin position="789"/>
        <end position="810"/>
    </location>
</feature>
<gene>
    <name evidence="3" type="ORF">HYC85_002874</name>
</gene>
<organism evidence="3 4">
    <name type="scientific">Camellia sinensis</name>
    <name type="common">Tea plant</name>
    <name type="synonym">Thea sinensis</name>
    <dbReference type="NCBI Taxonomy" id="4442"/>
    <lineage>
        <taxon>Eukaryota</taxon>
        <taxon>Viridiplantae</taxon>
        <taxon>Streptophyta</taxon>
        <taxon>Embryophyta</taxon>
        <taxon>Tracheophyta</taxon>
        <taxon>Spermatophyta</taxon>
        <taxon>Magnoliopsida</taxon>
        <taxon>eudicotyledons</taxon>
        <taxon>Gunneridae</taxon>
        <taxon>Pentapetalae</taxon>
        <taxon>asterids</taxon>
        <taxon>Ericales</taxon>
        <taxon>Theaceae</taxon>
        <taxon>Camellia</taxon>
    </lineage>
</organism>
<dbReference type="AlphaFoldDB" id="A0A7J7I9X6"/>
<keyword evidence="1" id="KW-0812">Transmembrane</keyword>